<dbReference type="InParanoid" id="A0A151V4U3"/>
<keyword evidence="2" id="KW-1185">Reference proteome</keyword>
<dbReference type="Proteomes" id="UP000009058">
    <property type="component" value="Unassembled WGS sequence"/>
</dbReference>
<dbReference type="KEGG" id="mgr:MGG_10222"/>
<dbReference type="OMA" id="DLWISQI"/>
<name>A0A151V4U3_PYRO7</name>
<dbReference type="VEuPathDB" id="FungiDB:MGG_10222"/>
<dbReference type="SMR" id="A0A151V4U3"/>
<protein>
    <submittedName>
        <fullName evidence="1">Uncharacterized protein</fullName>
    </submittedName>
</protein>
<dbReference type="GeneID" id="2681875"/>
<sequence length="84" mass="9216">MAGGFRGAGIIPHNPETVISKLDVKLRTPSPEEPAFPNTDTWVSQTPHNPTEALAKGMEQIAHQNTLLLADVTEWRAWATANRD</sequence>
<evidence type="ECO:0000313" key="2">
    <source>
        <dbReference type="Proteomes" id="UP000009058"/>
    </source>
</evidence>
<proteinExistence type="predicted"/>
<organism evidence="1 2">
    <name type="scientific">Pyricularia oryzae (strain 70-15 / ATCC MYA-4617 / FGSC 8958)</name>
    <name type="common">Rice blast fungus</name>
    <name type="synonym">Magnaporthe oryzae</name>
    <dbReference type="NCBI Taxonomy" id="242507"/>
    <lineage>
        <taxon>Eukaryota</taxon>
        <taxon>Fungi</taxon>
        <taxon>Dikarya</taxon>
        <taxon>Ascomycota</taxon>
        <taxon>Pezizomycotina</taxon>
        <taxon>Sordariomycetes</taxon>
        <taxon>Sordariomycetidae</taxon>
        <taxon>Magnaporthales</taxon>
        <taxon>Pyriculariaceae</taxon>
        <taxon>Pyricularia</taxon>
    </lineage>
</organism>
<gene>
    <name evidence="1" type="ORF">MGG_10222</name>
</gene>
<dbReference type="EMBL" id="JH165219">
    <property type="protein sequence ID" value="KYQ30586.1"/>
    <property type="molecule type" value="Genomic_DNA"/>
</dbReference>
<reference evidence="1 2" key="1">
    <citation type="journal article" date="2005" name="Nature">
        <title>The genome sequence of the rice blast fungus Magnaporthe grisea.</title>
        <authorList>
            <person name="Dean R.A."/>
            <person name="Talbot N.J."/>
            <person name="Ebbole D.J."/>
            <person name="Farman M.L."/>
            <person name="Mitchell T.K."/>
            <person name="Orbach M.J."/>
            <person name="Thon M."/>
            <person name="Kulkarni R."/>
            <person name="Xu J.R."/>
            <person name="Pan H."/>
            <person name="Read N.D."/>
            <person name="Lee Y.H."/>
            <person name="Carbone I."/>
            <person name="Brown D."/>
            <person name="Oh Y.Y."/>
            <person name="Donofrio N."/>
            <person name="Jeong J.S."/>
            <person name="Soanes D.M."/>
            <person name="Djonovic S."/>
            <person name="Kolomiets E."/>
            <person name="Rehmeyer C."/>
            <person name="Li W."/>
            <person name="Harding M."/>
            <person name="Kim S."/>
            <person name="Lebrun M.H."/>
            <person name="Bohnert H."/>
            <person name="Coughlan S."/>
            <person name="Butler J."/>
            <person name="Calvo S."/>
            <person name="Ma L.J."/>
            <person name="Nicol R."/>
            <person name="Purcell S."/>
            <person name="Nusbaum C."/>
            <person name="Galagan J.E."/>
            <person name="Birren B.W."/>
        </authorList>
    </citation>
    <scope>NUCLEOTIDE SEQUENCE [LARGE SCALE GENOMIC DNA]</scope>
    <source>
        <strain evidence="2">70-15 / ATCC MYA-4617 / FGSC 8958</strain>
    </source>
</reference>
<dbReference type="OrthoDB" id="4589250at2759"/>
<evidence type="ECO:0000313" key="1">
    <source>
        <dbReference type="EMBL" id="KYQ30586.1"/>
    </source>
</evidence>
<accession>A0A151V4U3</accession>
<dbReference type="AlphaFoldDB" id="A0A151V4U3"/>
<dbReference type="RefSeq" id="XP_016846090.1">
    <property type="nucleotide sequence ID" value="XM_016990491.1"/>
</dbReference>